<dbReference type="InterPro" id="IPR020018">
    <property type="entry name" value="Motility-assoc_lipoprot_GldH"/>
</dbReference>
<dbReference type="EMBL" id="JAJSON010000016">
    <property type="protein sequence ID" value="MCG9971360.1"/>
    <property type="molecule type" value="Genomic_DNA"/>
</dbReference>
<protein>
    <submittedName>
        <fullName evidence="1">Gliding motility lipoprotein GldH</fullName>
    </submittedName>
</protein>
<dbReference type="RefSeq" id="WP_240097535.1">
    <property type="nucleotide sequence ID" value="NZ_JAJSON010000016.1"/>
</dbReference>
<keyword evidence="1" id="KW-0449">Lipoprotein</keyword>
<name>A0A9X1UVZ2_9FLAO</name>
<dbReference type="Proteomes" id="UP001139344">
    <property type="component" value="Unassembled WGS sequence"/>
</dbReference>
<dbReference type="PROSITE" id="PS51257">
    <property type="entry name" value="PROKAR_LIPOPROTEIN"/>
    <property type="match status" value="1"/>
</dbReference>
<organism evidence="1 2">
    <name type="scientific">Christiangramia crocea</name>
    <dbReference type="NCBI Taxonomy" id="2904124"/>
    <lineage>
        <taxon>Bacteria</taxon>
        <taxon>Pseudomonadati</taxon>
        <taxon>Bacteroidota</taxon>
        <taxon>Flavobacteriia</taxon>
        <taxon>Flavobacteriales</taxon>
        <taxon>Flavobacteriaceae</taxon>
        <taxon>Christiangramia</taxon>
    </lineage>
</organism>
<accession>A0A9X1UVZ2</accession>
<reference evidence="1" key="1">
    <citation type="submission" date="2021-12" db="EMBL/GenBank/DDBJ databases">
        <title>Description of Gramella crocea sp. nov., a new bacterium isolated from activated sludge.</title>
        <authorList>
            <person name="Zhang X."/>
        </authorList>
    </citation>
    <scope>NUCLEOTIDE SEQUENCE</scope>
    <source>
        <strain evidence="1">YB25</strain>
    </source>
</reference>
<gene>
    <name evidence="1" type="ORF">LU635_06885</name>
</gene>
<keyword evidence="2" id="KW-1185">Reference proteome</keyword>
<dbReference type="Pfam" id="PF14109">
    <property type="entry name" value="GldH_lipo"/>
    <property type="match status" value="1"/>
</dbReference>
<dbReference type="AlphaFoldDB" id="A0A9X1UVZ2"/>
<dbReference type="NCBIfam" id="TIGR03511">
    <property type="entry name" value="GldH_lipo"/>
    <property type="match status" value="1"/>
</dbReference>
<sequence length="162" mass="18723">MRSAVFVSFLVLVIIMASSCDRKRVYDEYKPVSGWHKDSIVSFDLGSLDSTKVYDLFINIRNNKDYQYSNLFLITEIKFPQGKVISDTLEYEMARPNGEWLGTGFGDVKENKLWYKEKVQFNEPGDYMVTIQQAMRKNGEVEGIEDLQGITHVGLRMEKSEN</sequence>
<proteinExistence type="predicted"/>
<comment type="caution">
    <text evidence="1">The sequence shown here is derived from an EMBL/GenBank/DDBJ whole genome shotgun (WGS) entry which is preliminary data.</text>
</comment>
<evidence type="ECO:0000313" key="1">
    <source>
        <dbReference type="EMBL" id="MCG9971360.1"/>
    </source>
</evidence>
<evidence type="ECO:0000313" key="2">
    <source>
        <dbReference type="Proteomes" id="UP001139344"/>
    </source>
</evidence>